<name>A0A1F6M8Z1_9BACT</name>
<feature type="transmembrane region" description="Helical" evidence="1">
    <location>
        <begin position="6"/>
        <end position="29"/>
    </location>
</feature>
<dbReference type="AlphaFoldDB" id="A0A1F6M8Z1"/>
<dbReference type="Proteomes" id="UP000176532">
    <property type="component" value="Unassembled WGS sequence"/>
</dbReference>
<comment type="caution">
    <text evidence="2">The sequence shown here is derived from an EMBL/GenBank/DDBJ whole genome shotgun (WGS) entry which is preliminary data.</text>
</comment>
<evidence type="ECO:0000256" key="1">
    <source>
        <dbReference type="SAM" id="Phobius"/>
    </source>
</evidence>
<dbReference type="STRING" id="1798682.A3C15_00870"/>
<keyword evidence="1" id="KW-0812">Transmembrane</keyword>
<dbReference type="EMBL" id="MFQD01000022">
    <property type="protein sequence ID" value="OGH67993.1"/>
    <property type="molecule type" value="Genomic_DNA"/>
</dbReference>
<reference evidence="2 3" key="1">
    <citation type="journal article" date="2016" name="Nat. Commun.">
        <title>Thousands of microbial genomes shed light on interconnected biogeochemical processes in an aquifer system.</title>
        <authorList>
            <person name="Anantharaman K."/>
            <person name="Brown C.T."/>
            <person name="Hug L.A."/>
            <person name="Sharon I."/>
            <person name="Castelle C.J."/>
            <person name="Probst A.J."/>
            <person name="Thomas B.C."/>
            <person name="Singh A."/>
            <person name="Wilkins M.J."/>
            <person name="Karaoz U."/>
            <person name="Brodie E.L."/>
            <person name="Williams K.H."/>
            <person name="Hubbard S.S."/>
            <person name="Banfield J.F."/>
        </authorList>
    </citation>
    <scope>NUCLEOTIDE SEQUENCE [LARGE SCALE GENOMIC DNA]</scope>
</reference>
<evidence type="ECO:0000313" key="2">
    <source>
        <dbReference type="EMBL" id="OGH67993.1"/>
    </source>
</evidence>
<gene>
    <name evidence="2" type="ORF">A3C15_00870</name>
</gene>
<keyword evidence="1" id="KW-0472">Membrane</keyword>
<sequence>MKFNHYLGAAVAAWLLAIMVVVAELFAPFKDFLIATFSHHWIGKAVIVALAFVIGGFLLGGKNPISKYSSEDVAWYSTLGGLAAILAFYVFEFIT</sequence>
<feature type="transmembrane region" description="Helical" evidence="1">
    <location>
        <begin position="41"/>
        <end position="61"/>
    </location>
</feature>
<keyword evidence="1" id="KW-1133">Transmembrane helix</keyword>
<organism evidence="2 3">
    <name type="scientific">Candidatus Magasanikbacteria bacterium RIFCSPHIGHO2_02_FULL_50_9b</name>
    <dbReference type="NCBI Taxonomy" id="1798682"/>
    <lineage>
        <taxon>Bacteria</taxon>
        <taxon>Candidatus Magasanikiibacteriota</taxon>
    </lineage>
</organism>
<evidence type="ECO:0000313" key="3">
    <source>
        <dbReference type="Proteomes" id="UP000176532"/>
    </source>
</evidence>
<accession>A0A1F6M8Z1</accession>
<proteinExistence type="predicted"/>
<protein>
    <submittedName>
        <fullName evidence="2">Uncharacterized protein</fullName>
    </submittedName>
</protein>
<feature type="transmembrane region" description="Helical" evidence="1">
    <location>
        <begin position="73"/>
        <end position="91"/>
    </location>
</feature>